<dbReference type="AlphaFoldDB" id="A0A0N4U1U7"/>
<protein>
    <submittedName>
        <fullName evidence="2 5">Uncharacterized protein</fullName>
    </submittedName>
</protein>
<gene>
    <name evidence="2" type="ORF">DME_LOCUS4967</name>
</gene>
<feature type="region of interest" description="Disordered" evidence="1">
    <location>
        <begin position="187"/>
        <end position="256"/>
    </location>
</feature>
<proteinExistence type="predicted"/>
<dbReference type="EMBL" id="UYYG01001151">
    <property type="protein sequence ID" value="VDN54994.1"/>
    <property type="molecule type" value="Genomic_DNA"/>
</dbReference>
<dbReference type="Proteomes" id="UP000038040">
    <property type="component" value="Unplaced"/>
</dbReference>
<reference evidence="2 4" key="2">
    <citation type="submission" date="2018-11" db="EMBL/GenBank/DDBJ databases">
        <authorList>
            <consortium name="Pathogen Informatics"/>
        </authorList>
    </citation>
    <scope>NUCLEOTIDE SEQUENCE [LARGE SCALE GENOMIC DNA]</scope>
</reference>
<accession>A0A0N4U1U7</accession>
<name>A0A0N4U1U7_DRAME</name>
<evidence type="ECO:0000313" key="5">
    <source>
        <dbReference type="WBParaSite" id="DME_0000060701-mRNA-1"/>
    </source>
</evidence>
<evidence type="ECO:0000256" key="1">
    <source>
        <dbReference type="SAM" id="MobiDB-lite"/>
    </source>
</evidence>
<dbReference type="WBParaSite" id="DME_0000060701-mRNA-1">
    <property type="protein sequence ID" value="DME_0000060701-mRNA-1"/>
    <property type="gene ID" value="DME_0000060701"/>
</dbReference>
<evidence type="ECO:0000313" key="2">
    <source>
        <dbReference type="EMBL" id="VDN54994.1"/>
    </source>
</evidence>
<dbReference type="Proteomes" id="UP000274756">
    <property type="component" value="Unassembled WGS sequence"/>
</dbReference>
<keyword evidence="4" id="KW-1185">Reference proteome</keyword>
<sequence length="270" mass="30986">MRSRGSLPIIYTEDDLRPNWQKNSKDQSIKPHKDKVGAKDLIARKIACRLPTRCCKSSCLNDQLTTNDRDEAMNNIKTEKLLVPRKLVPIVSEKKLGIDSCDSNSLESINFENDLIIANIVRNAEERSKKDVQISRRIREREIKSRDFSKESDQQPSLIMERLENLLEKLSENRTRTNSLLNSNCSSKKIAENGNPSNQNYRPNDQLFNKYGDNKSVESNLFQGQKTKPSILKHLKKEENETKKDGQKPGTTEKIFPNASKVNNLFKILN</sequence>
<feature type="compositionally biased region" description="Polar residues" evidence="1">
    <location>
        <begin position="194"/>
        <end position="207"/>
    </location>
</feature>
<evidence type="ECO:0000313" key="3">
    <source>
        <dbReference type="Proteomes" id="UP000038040"/>
    </source>
</evidence>
<organism evidence="3 5">
    <name type="scientific">Dracunculus medinensis</name>
    <name type="common">Guinea worm</name>
    <dbReference type="NCBI Taxonomy" id="318479"/>
    <lineage>
        <taxon>Eukaryota</taxon>
        <taxon>Metazoa</taxon>
        <taxon>Ecdysozoa</taxon>
        <taxon>Nematoda</taxon>
        <taxon>Chromadorea</taxon>
        <taxon>Rhabditida</taxon>
        <taxon>Spirurina</taxon>
        <taxon>Dracunculoidea</taxon>
        <taxon>Dracunculidae</taxon>
        <taxon>Dracunculus</taxon>
    </lineage>
</organism>
<feature type="compositionally biased region" description="Polar residues" evidence="1">
    <location>
        <begin position="217"/>
        <end position="228"/>
    </location>
</feature>
<reference evidence="5" key="1">
    <citation type="submission" date="2017-02" db="UniProtKB">
        <authorList>
            <consortium name="WormBaseParasite"/>
        </authorList>
    </citation>
    <scope>IDENTIFICATION</scope>
</reference>
<feature type="compositionally biased region" description="Basic and acidic residues" evidence="1">
    <location>
        <begin position="236"/>
        <end position="247"/>
    </location>
</feature>
<evidence type="ECO:0000313" key="4">
    <source>
        <dbReference type="Proteomes" id="UP000274756"/>
    </source>
</evidence>